<dbReference type="EMBL" id="JAYDYQ010001487">
    <property type="protein sequence ID" value="KAK4487600.1"/>
    <property type="molecule type" value="Genomic_DNA"/>
</dbReference>
<dbReference type="NCBIfam" id="TIGR01614">
    <property type="entry name" value="PME_inhib"/>
    <property type="match status" value="1"/>
</dbReference>
<evidence type="ECO:0000313" key="8">
    <source>
        <dbReference type="Proteomes" id="UP001291926"/>
    </source>
</evidence>
<proteinExistence type="inferred from homology"/>
<evidence type="ECO:0000256" key="1">
    <source>
        <dbReference type="ARBA" id="ARBA00022729"/>
    </source>
</evidence>
<keyword evidence="1 4" id="KW-0732">Signal</keyword>
<gene>
    <name evidence="7" type="ORF">RD792_005749</name>
    <name evidence="6" type="ORF">RD792_015617</name>
</gene>
<sequence>MRPFSLIFLPPLFLIITIHVAKSQTLIKSTCKTIAQNDPNINYNFCTTSIQAAPASQCATLSGLGTISIRLIRYNITDNRCYIKQLIKNNKLDPYARQCLDDCFELFSDAISSVKQAMSYYNAKRFDDANVQISSIMDAATTCEDGFKERGSGVLSPLGKRNNDTFQLSAVALSIMNLIQTGSG</sequence>
<organism evidence="6 8">
    <name type="scientific">Penstemon davidsonii</name>
    <dbReference type="NCBI Taxonomy" id="160366"/>
    <lineage>
        <taxon>Eukaryota</taxon>
        <taxon>Viridiplantae</taxon>
        <taxon>Streptophyta</taxon>
        <taxon>Embryophyta</taxon>
        <taxon>Tracheophyta</taxon>
        <taxon>Spermatophyta</taxon>
        <taxon>Magnoliopsida</taxon>
        <taxon>eudicotyledons</taxon>
        <taxon>Gunneridae</taxon>
        <taxon>Pentapetalae</taxon>
        <taxon>asterids</taxon>
        <taxon>lamiids</taxon>
        <taxon>Lamiales</taxon>
        <taxon>Plantaginaceae</taxon>
        <taxon>Cheloneae</taxon>
        <taxon>Penstemon</taxon>
    </lineage>
</organism>
<reference evidence="6 8" key="1">
    <citation type="journal article" date="2023" name="bioRxiv">
        <title>Genome report: Whole genome sequence and annotation of Penstemon davidsonii.</title>
        <authorList>
            <person name="Ostevik K.L."/>
            <person name="Alabady M."/>
            <person name="Zhang M."/>
            <person name="Rausher M.D."/>
        </authorList>
    </citation>
    <scope>NUCLEOTIDE SEQUENCE [LARGE SCALE GENOMIC DNA]</scope>
    <source>
        <strain evidence="6">DNT005</strain>
        <tissue evidence="6">Whole leaf</tissue>
    </source>
</reference>
<dbReference type="InterPro" id="IPR034088">
    <property type="entry name" value="Pla_a_1-like"/>
</dbReference>
<dbReference type="PANTHER" id="PTHR35357">
    <property type="entry name" value="OS02G0537100 PROTEIN"/>
    <property type="match status" value="1"/>
</dbReference>
<comment type="caution">
    <text evidence="6">The sequence shown here is derived from an EMBL/GenBank/DDBJ whole genome shotgun (WGS) entry which is preliminary data.</text>
</comment>
<accession>A0ABR0CH82</accession>
<keyword evidence="2" id="KW-1015">Disulfide bond</keyword>
<reference evidence="6" key="2">
    <citation type="submission" date="2023-12" db="EMBL/GenBank/DDBJ databases">
        <authorList>
            <person name="Ostevik K."/>
            <person name="Alabady M."/>
            <person name="Zhang M."/>
            <person name="Rausher M."/>
        </authorList>
    </citation>
    <scope>NUCLEOTIDE SEQUENCE</scope>
    <source>
        <strain evidence="6">DNT005</strain>
        <tissue evidence="6">Whole leaf</tissue>
    </source>
</reference>
<name>A0ABR0CH82_9LAMI</name>
<evidence type="ECO:0000313" key="6">
    <source>
        <dbReference type="EMBL" id="KAK4476463.1"/>
    </source>
</evidence>
<dbReference type="Gene3D" id="1.20.140.40">
    <property type="entry name" value="Invertase/pectin methylesterase inhibitor family protein"/>
    <property type="match status" value="1"/>
</dbReference>
<evidence type="ECO:0000256" key="4">
    <source>
        <dbReference type="SAM" id="SignalP"/>
    </source>
</evidence>
<dbReference type="InterPro" id="IPR035513">
    <property type="entry name" value="Invertase/methylesterase_inhib"/>
</dbReference>
<dbReference type="SUPFAM" id="SSF101148">
    <property type="entry name" value="Plant invertase/pectin methylesterase inhibitor"/>
    <property type="match status" value="1"/>
</dbReference>
<feature type="domain" description="Pectinesterase inhibitor" evidence="5">
    <location>
        <begin position="22"/>
        <end position="175"/>
    </location>
</feature>
<keyword evidence="8" id="KW-1185">Reference proteome</keyword>
<dbReference type="CDD" id="cd15795">
    <property type="entry name" value="PMEI-Pla_a_1_like"/>
    <property type="match status" value="1"/>
</dbReference>
<evidence type="ECO:0000256" key="2">
    <source>
        <dbReference type="ARBA" id="ARBA00023157"/>
    </source>
</evidence>
<dbReference type="PANTHER" id="PTHR35357:SF17">
    <property type="entry name" value="PECTINESTERASE INHIBITOR 12"/>
    <property type="match status" value="1"/>
</dbReference>
<dbReference type="EMBL" id="JAYDYQ010002688">
    <property type="protein sequence ID" value="KAK4476463.1"/>
    <property type="molecule type" value="Genomic_DNA"/>
</dbReference>
<dbReference type="SMART" id="SM00856">
    <property type="entry name" value="PMEI"/>
    <property type="match status" value="1"/>
</dbReference>
<feature type="signal peptide" evidence="4">
    <location>
        <begin position="1"/>
        <end position="23"/>
    </location>
</feature>
<evidence type="ECO:0000259" key="5">
    <source>
        <dbReference type="SMART" id="SM00856"/>
    </source>
</evidence>
<comment type="similarity">
    <text evidence="3">Belongs to the PMEI family.</text>
</comment>
<dbReference type="Pfam" id="PF04043">
    <property type="entry name" value="PMEI"/>
    <property type="match status" value="1"/>
</dbReference>
<evidence type="ECO:0000313" key="7">
    <source>
        <dbReference type="EMBL" id="KAK4487600.1"/>
    </source>
</evidence>
<dbReference type="Proteomes" id="UP001291926">
    <property type="component" value="Unassembled WGS sequence"/>
</dbReference>
<evidence type="ECO:0000256" key="3">
    <source>
        <dbReference type="ARBA" id="ARBA00038471"/>
    </source>
</evidence>
<dbReference type="InterPro" id="IPR006501">
    <property type="entry name" value="Pectinesterase_inhib_dom"/>
</dbReference>
<protein>
    <recommendedName>
        <fullName evidence="5">Pectinesterase inhibitor domain-containing protein</fullName>
    </recommendedName>
</protein>
<feature type="chain" id="PRO_5045031326" description="Pectinesterase inhibitor domain-containing protein" evidence="4">
    <location>
        <begin position="24"/>
        <end position="184"/>
    </location>
</feature>